<protein>
    <submittedName>
        <fullName evidence="2">Uncharacterized protein</fullName>
    </submittedName>
</protein>
<evidence type="ECO:0000313" key="2">
    <source>
        <dbReference type="EnsemblMetazoa" id="tetur10g00570.1"/>
    </source>
</evidence>
<evidence type="ECO:0000313" key="3">
    <source>
        <dbReference type="Proteomes" id="UP000015104"/>
    </source>
</evidence>
<evidence type="ECO:0000256" key="1">
    <source>
        <dbReference type="SAM" id="MobiDB-lite"/>
    </source>
</evidence>
<accession>T1KES4</accession>
<proteinExistence type="predicted"/>
<dbReference type="HOGENOM" id="CLU_2981634_0_0_1"/>
<feature type="compositionally biased region" description="Acidic residues" evidence="1">
    <location>
        <begin position="23"/>
        <end position="35"/>
    </location>
</feature>
<reference evidence="3" key="1">
    <citation type="submission" date="2011-08" db="EMBL/GenBank/DDBJ databases">
        <authorList>
            <person name="Rombauts S."/>
        </authorList>
    </citation>
    <scope>NUCLEOTIDE SEQUENCE</scope>
    <source>
        <strain evidence="3">London</strain>
    </source>
</reference>
<dbReference type="EnsemblMetazoa" id="tetur10g00570.1">
    <property type="protein sequence ID" value="tetur10g00570.1"/>
    <property type="gene ID" value="tetur10g00570"/>
</dbReference>
<keyword evidence="3" id="KW-1185">Reference proteome</keyword>
<reference evidence="2" key="2">
    <citation type="submission" date="2015-06" db="UniProtKB">
        <authorList>
            <consortium name="EnsemblMetazoa"/>
        </authorList>
    </citation>
    <scope>IDENTIFICATION</scope>
</reference>
<dbReference type="AlphaFoldDB" id="T1KES4"/>
<dbReference type="EMBL" id="CAEY01000028">
    <property type="status" value="NOT_ANNOTATED_CDS"/>
    <property type="molecule type" value="Genomic_DNA"/>
</dbReference>
<dbReference type="Proteomes" id="UP000015104">
    <property type="component" value="Unassembled WGS sequence"/>
</dbReference>
<name>T1KES4_TETUR</name>
<sequence>MENLNKLVLWYLVKPQKKRKDENDDEQDEDELVASEDDKNKKNVYNISSEDGYFFHDE</sequence>
<organism evidence="2 3">
    <name type="scientific">Tetranychus urticae</name>
    <name type="common">Two-spotted spider mite</name>
    <dbReference type="NCBI Taxonomy" id="32264"/>
    <lineage>
        <taxon>Eukaryota</taxon>
        <taxon>Metazoa</taxon>
        <taxon>Ecdysozoa</taxon>
        <taxon>Arthropoda</taxon>
        <taxon>Chelicerata</taxon>
        <taxon>Arachnida</taxon>
        <taxon>Acari</taxon>
        <taxon>Acariformes</taxon>
        <taxon>Trombidiformes</taxon>
        <taxon>Prostigmata</taxon>
        <taxon>Eleutherengona</taxon>
        <taxon>Raphignathae</taxon>
        <taxon>Tetranychoidea</taxon>
        <taxon>Tetranychidae</taxon>
        <taxon>Tetranychus</taxon>
    </lineage>
</organism>
<feature type="region of interest" description="Disordered" evidence="1">
    <location>
        <begin position="17"/>
        <end position="44"/>
    </location>
</feature>